<proteinExistence type="predicted"/>
<reference evidence="4" key="1">
    <citation type="journal article" date="2023" name="Science">
        <title>Genome structures resolve the early diversification of teleost fishes.</title>
        <authorList>
            <person name="Parey E."/>
            <person name="Louis A."/>
            <person name="Montfort J."/>
            <person name="Bouchez O."/>
            <person name="Roques C."/>
            <person name="Iampietro C."/>
            <person name="Lluch J."/>
            <person name="Castinel A."/>
            <person name="Donnadieu C."/>
            <person name="Desvignes T."/>
            <person name="Floi Bucao C."/>
            <person name="Jouanno E."/>
            <person name="Wen M."/>
            <person name="Mejri S."/>
            <person name="Dirks R."/>
            <person name="Jansen H."/>
            <person name="Henkel C."/>
            <person name="Chen W.J."/>
            <person name="Zahm M."/>
            <person name="Cabau C."/>
            <person name="Klopp C."/>
            <person name="Thompson A.W."/>
            <person name="Robinson-Rechavi M."/>
            <person name="Braasch I."/>
            <person name="Lecointre G."/>
            <person name="Bobe J."/>
            <person name="Postlethwait J.H."/>
            <person name="Berthelot C."/>
            <person name="Roest Crollius H."/>
            <person name="Guiguen Y."/>
        </authorList>
    </citation>
    <scope>NUCLEOTIDE SEQUENCE</scope>
    <source>
        <strain evidence="4">WJC10195</strain>
    </source>
</reference>
<feature type="compositionally biased region" description="Acidic residues" evidence="2">
    <location>
        <begin position="1110"/>
        <end position="1132"/>
    </location>
</feature>
<dbReference type="InterPro" id="IPR050331">
    <property type="entry name" value="Zinc_finger"/>
</dbReference>
<feature type="compositionally biased region" description="Basic and acidic residues" evidence="2">
    <location>
        <begin position="1526"/>
        <end position="1539"/>
    </location>
</feature>
<feature type="domain" description="C2H2-type" evidence="3">
    <location>
        <begin position="1030"/>
        <end position="1058"/>
    </location>
</feature>
<feature type="domain" description="C2H2-type" evidence="3">
    <location>
        <begin position="173"/>
        <end position="195"/>
    </location>
</feature>
<evidence type="ECO:0000256" key="2">
    <source>
        <dbReference type="SAM" id="MobiDB-lite"/>
    </source>
</evidence>
<dbReference type="SUPFAM" id="SSF57667">
    <property type="entry name" value="beta-beta-alpha zinc fingers"/>
    <property type="match status" value="3"/>
</dbReference>
<feature type="compositionally biased region" description="Pro residues" evidence="2">
    <location>
        <begin position="717"/>
        <end position="735"/>
    </location>
</feature>
<evidence type="ECO:0000256" key="1">
    <source>
        <dbReference type="PROSITE-ProRule" id="PRU00042"/>
    </source>
</evidence>
<keyword evidence="1" id="KW-0479">Metal-binding</keyword>
<feature type="compositionally biased region" description="Low complexity" evidence="2">
    <location>
        <begin position="319"/>
        <end position="329"/>
    </location>
</feature>
<keyword evidence="5" id="KW-1185">Reference proteome</keyword>
<feature type="compositionally biased region" description="Basic and acidic residues" evidence="2">
    <location>
        <begin position="562"/>
        <end position="578"/>
    </location>
</feature>
<dbReference type="PROSITE" id="PS00028">
    <property type="entry name" value="ZINC_FINGER_C2H2_1"/>
    <property type="match status" value="5"/>
</dbReference>
<feature type="domain" description="C2H2-type" evidence="3">
    <location>
        <begin position="1316"/>
        <end position="1343"/>
    </location>
</feature>
<feature type="domain" description="C2H2-type" evidence="3">
    <location>
        <begin position="973"/>
        <end position="1000"/>
    </location>
</feature>
<feature type="compositionally biased region" description="Basic and acidic residues" evidence="2">
    <location>
        <begin position="942"/>
        <end position="952"/>
    </location>
</feature>
<feature type="domain" description="C2H2-type" evidence="3">
    <location>
        <begin position="141"/>
        <end position="168"/>
    </location>
</feature>
<feature type="domain" description="C2H2-type" evidence="3">
    <location>
        <begin position="276"/>
        <end position="299"/>
    </location>
</feature>
<dbReference type="GO" id="GO:0010468">
    <property type="term" value="P:regulation of gene expression"/>
    <property type="evidence" value="ECO:0007669"/>
    <property type="project" value="TreeGrafter"/>
</dbReference>
<feature type="region of interest" description="Disordered" evidence="2">
    <location>
        <begin position="877"/>
        <end position="966"/>
    </location>
</feature>
<feature type="compositionally biased region" description="Polar residues" evidence="2">
    <location>
        <begin position="539"/>
        <end position="552"/>
    </location>
</feature>
<feature type="region of interest" description="Disordered" evidence="2">
    <location>
        <begin position="507"/>
        <end position="619"/>
    </location>
</feature>
<feature type="region of interest" description="Disordered" evidence="2">
    <location>
        <begin position="1335"/>
        <end position="1539"/>
    </location>
</feature>
<comment type="caution">
    <text evidence="4">The sequence shown here is derived from an EMBL/GenBank/DDBJ whole genome shotgun (WGS) entry which is preliminary data.</text>
</comment>
<feature type="compositionally biased region" description="Basic and acidic residues" evidence="2">
    <location>
        <begin position="1370"/>
        <end position="1381"/>
    </location>
</feature>
<protein>
    <recommendedName>
        <fullName evidence="3">C2H2-type domain-containing protein</fullName>
    </recommendedName>
</protein>
<dbReference type="PANTHER" id="PTHR16515">
    <property type="entry name" value="PR DOMAIN ZINC FINGER PROTEIN"/>
    <property type="match status" value="1"/>
</dbReference>
<feature type="region of interest" description="Disordered" evidence="2">
    <location>
        <begin position="671"/>
        <end position="818"/>
    </location>
</feature>
<feature type="compositionally biased region" description="Low complexity" evidence="2">
    <location>
        <begin position="1294"/>
        <end position="1308"/>
    </location>
</feature>
<feature type="compositionally biased region" description="Basic and acidic residues" evidence="2">
    <location>
        <begin position="1486"/>
        <end position="1500"/>
    </location>
</feature>
<feature type="region of interest" description="Disordered" evidence="2">
    <location>
        <begin position="1"/>
        <end position="142"/>
    </location>
</feature>
<dbReference type="PANTHER" id="PTHR16515:SF37">
    <property type="entry name" value="PR DOMAIN ZINC FINGER PROTEIN 2"/>
    <property type="match status" value="1"/>
</dbReference>
<gene>
    <name evidence="4" type="ORF">SKAU_G00158450</name>
</gene>
<evidence type="ECO:0000259" key="3">
    <source>
        <dbReference type="PROSITE" id="PS50157"/>
    </source>
</evidence>
<dbReference type="Gene3D" id="3.30.160.60">
    <property type="entry name" value="Classic Zinc Finger"/>
    <property type="match status" value="3"/>
</dbReference>
<dbReference type="Proteomes" id="UP001152622">
    <property type="component" value="Chromosome 5"/>
</dbReference>
<dbReference type="InterPro" id="IPR013087">
    <property type="entry name" value="Znf_C2H2_type"/>
</dbReference>
<dbReference type="OrthoDB" id="6414306at2759"/>
<feature type="compositionally biased region" description="Basic and acidic residues" evidence="2">
    <location>
        <begin position="1467"/>
        <end position="1477"/>
    </location>
</feature>
<dbReference type="InterPro" id="IPR036236">
    <property type="entry name" value="Znf_C2H2_sf"/>
</dbReference>
<evidence type="ECO:0000313" key="4">
    <source>
        <dbReference type="EMBL" id="KAJ8359320.1"/>
    </source>
</evidence>
<feature type="domain" description="C2H2-type" evidence="3">
    <location>
        <begin position="1200"/>
        <end position="1229"/>
    </location>
</feature>
<feature type="compositionally biased region" description="Polar residues" evidence="2">
    <location>
        <begin position="788"/>
        <end position="798"/>
    </location>
</feature>
<organism evidence="4 5">
    <name type="scientific">Synaphobranchus kaupii</name>
    <name type="common">Kaup's arrowtooth eel</name>
    <dbReference type="NCBI Taxonomy" id="118154"/>
    <lineage>
        <taxon>Eukaryota</taxon>
        <taxon>Metazoa</taxon>
        <taxon>Chordata</taxon>
        <taxon>Craniata</taxon>
        <taxon>Vertebrata</taxon>
        <taxon>Euteleostomi</taxon>
        <taxon>Actinopterygii</taxon>
        <taxon>Neopterygii</taxon>
        <taxon>Teleostei</taxon>
        <taxon>Anguilliformes</taxon>
        <taxon>Synaphobranchidae</taxon>
        <taxon>Synaphobranchus</taxon>
    </lineage>
</organism>
<sequence>MHGNLPIQEEAAGGSLEGRDHLVGSGATPVAMDARDCEAGLKEEDEPPCPSSGLPELAPPEETLPVTRTQSSISAGIEEETLCEAQEMETELNEELSSQGDPKVDDARGPEPNFMSGSSLPKSEPDQNFDPDDEARGESLFPCPHCERHFTTKQGLERHTHIHVSANLHTHTFKCRYCGKLFGSQAGRRRHERRHESGLKKRPGSLAGTAPTLNPSLQTDSLSSNLTATASSILIVDSLTSSVSPELSGEGEKGECVAEVEQALLLDEDGESKELHPCKYCRKAFSSHTNMRRHQRRIHERHLLPKGIRRKGSLLQEVQPGPQQPTTTPLGSLGPIPQLVYRPSHEAEDEGDREEEYMVDISSNISENLSLYIDGKILSTGAVSGCEVIEVDAGSAALLGLDTMIISQALKVETAACVTREAPSTTPQTLKRRTSTPPLLPKIKTELESSSSSSASSSSSSLSSSSSSSSLAGTVVAPAVDGLAFPKEKNVYLSPKLKQLLQNQEGHRLTPPAPRLSVAPLSSGSGRFKRRTASPPHSPTQEGPTSKGQSSEAGAPFALKVPKLENRGRSPAWSREEGDAASSPRANWLGSLTGGSSCNQQPLDLSGAPGKNNDSNGQGEAVLDLSMHCKSLDDIQLKAGPAPQPLSKKRKPNTSILEKVLMKEYSGLELAEEEMPDDQCSPVAQPAGNAATTDPSPDTAPSLPEVLGAKSTVPSTSPHPPPPSLTPVLLNPPSPSSVSLVSPTPPPPVLPTVSSPLCQPCQSPEHGPVLSPKTSKLMQVGQEEHSPSAETGSVTVSSERLPDEGSSNSTVDSKDQEHLTHPLISLTNPKISTAEPCMDSESVCVPPVGPSGSTGESIMSPLIDLGCLGVPEPTASIQSPVGCSLESEADPNMDMNQEQKAELQPQPPSPHPPVLEASLPEPSFDPTASSERLPPPLTATVIKEESDHKEEPADSASETPEKPTEPETFCKSFVCNVCEELFCSMKELRRHIVAHAQDWPLKCEFCVQLFGNGTTLLEHRSALHGVGRIYVCSTCSKEFAFLCNLQQHQLDLHPGQSCTHTVVENGKLRPQNFTDPTRAIAEPLLTTEDSKPSADSDDKRAFVIQREEHENDEAEAEAEEEEEEEEEMDDPTEELYTTIKIMASEGGKRKGPDVRLGINQHYPSFKPPPFPYHNRTPASSVESATNFTTHNIPQTFSTAIRCTKCGKSFDNMPELHKHILSCASASDKRRYTPKKNPIPLRQAVKPLNGTLSPTATANMAHAALRRMGQPKRLNFGPEPTDMSALSKKKNQLVQRALSQRNRSAASSQSEEEQGVHVCPHCQREFTYRGSLNKHMTVSCPKKPASKGSKMPGADDSIAQETNRNLRSARKTADPDMQKEGTDLGSRTVGKTRAGSSGLAEGTASVPIKPQPARGKPAVSQVQLKTPTSSSSAATIPLGKKSRPPPAQRQSLPQSPTAQHPTGRMQRGAKEVPLKKVSEVSSPLLQSKKEERFAAKARDRVGGPVTRSLQLANSMPPGETEDPPNQEPKETQETSLKLER</sequence>
<feature type="compositionally biased region" description="Low complexity" evidence="2">
    <location>
        <begin position="449"/>
        <end position="471"/>
    </location>
</feature>
<feature type="region of interest" description="Disordered" evidence="2">
    <location>
        <begin position="419"/>
        <end position="471"/>
    </location>
</feature>
<accession>A0A9Q1FI16</accession>
<dbReference type="EMBL" id="JAINUF010000005">
    <property type="protein sequence ID" value="KAJ8359320.1"/>
    <property type="molecule type" value="Genomic_DNA"/>
</dbReference>
<feature type="region of interest" description="Disordered" evidence="2">
    <location>
        <begin position="318"/>
        <end position="353"/>
    </location>
</feature>
<feature type="region of interest" description="Disordered" evidence="2">
    <location>
        <begin position="1269"/>
        <end position="1316"/>
    </location>
</feature>
<keyword evidence="1" id="KW-0863">Zinc-finger</keyword>
<dbReference type="Pfam" id="PF00096">
    <property type="entry name" value="zf-C2H2"/>
    <property type="match status" value="2"/>
</dbReference>
<dbReference type="SMART" id="SM00355">
    <property type="entry name" value="ZnF_C2H2"/>
    <property type="match status" value="8"/>
</dbReference>
<feature type="compositionally biased region" description="Acidic residues" evidence="2">
    <location>
        <begin position="77"/>
        <end position="94"/>
    </location>
</feature>
<keyword evidence="1" id="KW-0862">Zinc</keyword>
<dbReference type="PROSITE" id="PS50157">
    <property type="entry name" value="ZINC_FINGER_C2H2_2"/>
    <property type="match status" value="7"/>
</dbReference>
<dbReference type="GO" id="GO:0005634">
    <property type="term" value="C:nucleus"/>
    <property type="evidence" value="ECO:0007669"/>
    <property type="project" value="TreeGrafter"/>
</dbReference>
<dbReference type="GO" id="GO:0008270">
    <property type="term" value="F:zinc ion binding"/>
    <property type="evidence" value="ECO:0007669"/>
    <property type="project" value="UniProtKB-KW"/>
</dbReference>
<evidence type="ECO:0000313" key="5">
    <source>
        <dbReference type="Proteomes" id="UP001152622"/>
    </source>
</evidence>
<feature type="region of interest" description="Disordered" evidence="2">
    <location>
        <begin position="1107"/>
        <end position="1132"/>
    </location>
</feature>
<name>A0A9Q1FI16_SYNKA</name>
<feature type="compositionally biased region" description="Low complexity" evidence="2">
    <location>
        <begin position="54"/>
        <end position="65"/>
    </location>
</feature>
<feature type="compositionally biased region" description="Polar residues" evidence="2">
    <location>
        <begin position="594"/>
        <end position="603"/>
    </location>
</feature>
<feature type="compositionally biased region" description="Polar residues" evidence="2">
    <location>
        <begin position="1447"/>
        <end position="1459"/>
    </location>
</feature>
<feature type="compositionally biased region" description="Basic and acidic residues" evidence="2">
    <location>
        <begin position="33"/>
        <end position="42"/>
    </location>
</feature>
<feature type="region of interest" description="Disordered" evidence="2">
    <location>
        <begin position="186"/>
        <end position="219"/>
    </location>
</feature>
<dbReference type="FunFam" id="3.30.160.60:FF:003271">
    <property type="entry name" value="PR domain-containing 2, with ZNF domain a"/>
    <property type="match status" value="1"/>
</dbReference>